<reference evidence="2" key="1">
    <citation type="submission" date="2018-12" db="EMBL/GenBank/DDBJ databases">
        <title>Complete genome sequence of Paenibacillus sp. MBLB1234.</title>
        <authorList>
            <person name="Nam Y.-D."/>
            <person name="Kang J."/>
            <person name="Chung W.-H."/>
            <person name="Park Y.S."/>
        </authorList>
    </citation>
    <scope>NUCLEOTIDE SEQUENCE [LARGE SCALE GENOMIC DNA]</scope>
    <source>
        <strain evidence="2">MBLB1234</strain>
    </source>
</reference>
<accession>A0A3S9UTU1</accession>
<evidence type="ECO:0000313" key="1">
    <source>
        <dbReference type="EMBL" id="AZS13736.1"/>
    </source>
</evidence>
<dbReference type="EMBL" id="CP034346">
    <property type="protein sequence ID" value="AZS13736.1"/>
    <property type="molecule type" value="Genomic_DNA"/>
</dbReference>
<keyword evidence="2" id="KW-1185">Reference proteome</keyword>
<name>A0A3S9UTU1_9BACL</name>
<dbReference type="Proteomes" id="UP000270678">
    <property type="component" value="Chromosome"/>
</dbReference>
<protein>
    <submittedName>
        <fullName evidence="1">Uncharacterized protein</fullName>
    </submittedName>
</protein>
<organism evidence="1 2">
    <name type="scientific">Paenibacillus lutimineralis</name>
    <dbReference type="NCBI Taxonomy" id="2707005"/>
    <lineage>
        <taxon>Bacteria</taxon>
        <taxon>Bacillati</taxon>
        <taxon>Bacillota</taxon>
        <taxon>Bacilli</taxon>
        <taxon>Bacillales</taxon>
        <taxon>Paenibacillaceae</taxon>
        <taxon>Paenibacillus</taxon>
    </lineage>
</organism>
<dbReference type="KEGG" id="plut:EI981_04105"/>
<dbReference type="OrthoDB" id="2653009at2"/>
<proteinExistence type="predicted"/>
<gene>
    <name evidence="1" type="ORF">EI981_04105</name>
</gene>
<sequence length="183" mass="21287">MTRNALSTRTADSIPWQRLTTAYGRGTDIPGLIETGQYEELANLIEHQSTLWQTTPWVLLILLNQLAEKQPEQITLEEIELYLAVASAILVDHMDPQNTIATMEELLSEEYLWPEDEEDDEMEWEEEEPPGYEKRPFFSYYYFSYLLLREAIPVFTRIMNNNDQQAASIRELLSMLDPEGGSY</sequence>
<dbReference type="RefSeq" id="WP_126995700.1">
    <property type="nucleotide sequence ID" value="NZ_CP034346.1"/>
</dbReference>
<evidence type="ECO:0000313" key="2">
    <source>
        <dbReference type="Proteomes" id="UP000270678"/>
    </source>
</evidence>
<dbReference type="AlphaFoldDB" id="A0A3S9UTU1"/>